<dbReference type="InterPro" id="IPR016032">
    <property type="entry name" value="Sig_transdc_resp-reg_C-effctor"/>
</dbReference>
<dbReference type="PROSITE" id="PS51755">
    <property type="entry name" value="OMPR_PHOB"/>
    <property type="match status" value="1"/>
</dbReference>
<feature type="DNA-binding region" description="OmpR/PhoB-type" evidence="9">
    <location>
        <begin position="136"/>
        <end position="234"/>
    </location>
</feature>
<dbReference type="PROSITE" id="PS50110">
    <property type="entry name" value="RESPONSE_REGULATORY"/>
    <property type="match status" value="1"/>
</dbReference>
<dbReference type="Pfam" id="PF00072">
    <property type="entry name" value="Response_reg"/>
    <property type="match status" value="1"/>
</dbReference>
<dbReference type="RefSeq" id="WP_013120975.1">
    <property type="nucleotide sequence ID" value="NZ_LGTE01000042.1"/>
</dbReference>
<dbReference type="SMART" id="SM00448">
    <property type="entry name" value="REC"/>
    <property type="match status" value="1"/>
</dbReference>
<dbReference type="InterPro" id="IPR036388">
    <property type="entry name" value="WH-like_DNA-bd_sf"/>
</dbReference>
<evidence type="ECO:0000256" key="9">
    <source>
        <dbReference type="PROSITE-ProRule" id="PRU01091"/>
    </source>
</evidence>
<evidence type="ECO:0000313" key="13">
    <source>
        <dbReference type="Proteomes" id="UP000037175"/>
    </source>
</evidence>
<keyword evidence="2 8" id="KW-0597">Phosphoprotein</keyword>
<gene>
    <name evidence="12" type="ORF">Tfer_3227</name>
</gene>
<comment type="caution">
    <text evidence="12">The sequence shown here is derived from an EMBL/GenBank/DDBJ whole genome shotgun (WGS) entry which is preliminary data.</text>
</comment>
<evidence type="ECO:0000259" key="11">
    <source>
        <dbReference type="PROSITE" id="PS51755"/>
    </source>
</evidence>
<evidence type="ECO:0000256" key="1">
    <source>
        <dbReference type="ARBA" id="ARBA00018672"/>
    </source>
</evidence>
<evidence type="ECO:0000256" key="6">
    <source>
        <dbReference type="ARBA" id="ARBA00023163"/>
    </source>
</evidence>
<evidence type="ECO:0000256" key="4">
    <source>
        <dbReference type="ARBA" id="ARBA00023015"/>
    </source>
</evidence>
<dbReference type="Pfam" id="PF00486">
    <property type="entry name" value="Trans_reg_C"/>
    <property type="match status" value="1"/>
</dbReference>
<dbReference type="EMBL" id="LGTE01000042">
    <property type="protein sequence ID" value="KNZ68227.1"/>
    <property type="molecule type" value="Genomic_DNA"/>
</dbReference>
<evidence type="ECO:0000256" key="3">
    <source>
        <dbReference type="ARBA" id="ARBA00023012"/>
    </source>
</evidence>
<dbReference type="InterPro" id="IPR001867">
    <property type="entry name" value="OmpR/PhoB-type_DNA-bd"/>
</dbReference>
<proteinExistence type="predicted"/>
<dbReference type="PANTHER" id="PTHR48111">
    <property type="entry name" value="REGULATOR OF RPOS"/>
    <property type="match status" value="1"/>
</dbReference>
<dbReference type="PANTHER" id="PTHR48111:SF73">
    <property type="entry name" value="ALKALINE PHOSPHATASE SYNTHESIS TRANSCRIPTIONAL REGULATORY PROTEIN PHOP"/>
    <property type="match status" value="1"/>
</dbReference>
<dbReference type="Gene3D" id="1.10.10.10">
    <property type="entry name" value="Winged helix-like DNA-binding domain superfamily/Winged helix DNA-binding domain"/>
    <property type="match status" value="1"/>
</dbReference>
<dbReference type="AlphaFoldDB" id="A0A0L6VY19"/>
<dbReference type="InterPro" id="IPR011006">
    <property type="entry name" value="CheY-like_superfamily"/>
</dbReference>
<keyword evidence="4" id="KW-0805">Transcription regulation</keyword>
<keyword evidence="5 9" id="KW-0238">DNA-binding</keyword>
<comment type="function">
    <text evidence="7">May play the central regulatory role in sporulation. It may be an element of the effector pathway responsible for the activation of sporulation genes in response to nutritional stress. Spo0A may act in concert with spo0H (a sigma factor) to control the expression of some genes that are critical to the sporulation process.</text>
</comment>
<organism evidence="12 13">
    <name type="scientific">Thermincola ferriacetica</name>
    <dbReference type="NCBI Taxonomy" id="281456"/>
    <lineage>
        <taxon>Bacteria</taxon>
        <taxon>Bacillati</taxon>
        <taxon>Bacillota</taxon>
        <taxon>Clostridia</taxon>
        <taxon>Eubacteriales</taxon>
        <taxon>Thermincolaceae</taxon>
        <taxon>Thermincola</taxon>
    </lineage>
</organism>
<keyword evidence="13" id="KW-1185">Reference proteome</keyword>
<dbReference type="GO" id="GO:0032993">
    <property type="term" value="C:protein-DNA complex"/>
    <property type="evidence" value="ECO:0007669"/>
    <property type="project" value="TreeGrafter"/>
</dbReference>
<reference evidence="13" key="1">
    <citation type="submission" date="2015-07" db="EMBL/GenBank/DDBJ databases">
        <title>Complete Genome of Thermincola ferriacetica strain Z-0001T.</title>
        <authorList>
            <person name="Lusk B."/>
            <person name="Badalamenti J.P."/>
            <person name="Parameswaran P."/>
            <person name="Bond D.R."/>
            <person name="Torres C.I."/>
        </authorList>
    </citation>
    <scope>NUCLEOTIDE SEQUENCE [LARGE SCALE GENOMIC DNA]</scope>
    <source>
        <strain evidence="13">Z-0001</strain>
    </source>
</reference>
<keyword evidence="6" id="KW-0804">Transcription</keyword>
<evidence type="ECO:0000256" key="8">
    <source>
        <dbReference type="PROSITE-ProRule" id="PRU00169"/>
    </source>
</evidence>
<dbReference type="GO" id="GO:0006355">
    <property type="term" value="P:regulation of DNA-templated transcription"/>
    <property type="evidence" value="ECO:0007669"/>
    <property type="project" value="InterPro"/>
</dbReference>
<evidence type="ECO:0000313" key="12">
    <source>
        <dbReference type="EMBL" id="KNZ68227.1"/>
    </source>
</evidence>
<protein>
    <recommendedName>
        <fullName evidence="1">Stage 0 sporulation protein A homolog</fullName>
    </recommendedName>
</protein>
<feature type="domain" description="OmpR/PhoB-type" evidence="11">
    <location>
        <begin position="136"/>
        <end position="234"/>
    </location>
</feature>
<dbReference type="Gene3D" id="3.40.50.2300">
    <property type="match status" value="1"/>
</dbReference>
<dbReference type="FunFam" id="3.40.50.2300:FF:000001">
    <property type="entry name" value="DNA-binding response regulator PhoB"/>
    <property type="match status" value="1"/>
</dbReference>
<dbReference type="FunFam" id="1.10.10.10:FF:000018">
    <property type="entry name" value="DNA-binding response regulator ResD"/>
    <property type="match status" value="1"/>
</dbReference>
<evidence type="ECO:0000256" key="2">
    <source>
        <dbReference type="ARBA" id="ARBA00022553"/>
    </source>
</evidence>
<dbReference type="SMART" id="SM00862">
    <property type="entry name" value="Trans_reg_C"/>
    <property type="match status" value="1"/>
</dbReference>
<keyword evidence="3" id="KW-0902">Two-component regulatory system</keyword>
<accession>A0A0L6VY19</accession>
<dbReference type="SUPFAM" id="SSF52172">
    <property type="entry name" value="CheY-like"/>
    <property type="match status" value="1"/>
</dbReference>
<dbReference type="GO" id="GO:0000156">
    <property type="term" value="F:phosphorelay response regulator activity"/>
    <property type="evidence" value="ECO:0007669"/>
    <property type="project" value="TreeGrafter"/>
</dbReference>
<dbReference type="CDD" id="cd00383">
    <property type="entry name" value="trans_reg_C"/>
    <property type="match status" value="1"/>
</dbReference>
<dbReference type="Proteomes" id="UP000037175">
    <property type="component" value="Unassembled WGS sequence"/>
</dbReference>
<dbReference type="Gene3D" id="6.10.250.690">
    <property type="match status" value="1"/>
</dbReference>
<dbReference type="CDD" id="cd19937">
    <property type="entry name" value="REC_OmpR_BsPhoP-like"/>
    <property type="match status" value="1"/>
</dbReference>
<evidence type="ECO:0000256" key="7">
    <source>
        <dbReference type="ARBA" id="ARBA00024867"/>
    </source>
</evidence>
<evidence type="ECO:0000259" key="10">
    <source>
        <dbReference type="PROSITE" id="PS50110"/>
    </source>
</evidence>
<feature type="domain" description="Response regulatory" evidence="10">
    <location>
        <begin position="5"/>
        <end position="121"/>
    </location>
</feature>
<dbReference type="GO" id="GO:0005829">
    <property type="term" value="C:cytosol"/>
    <property type="evidence" value="ECO:0007669"/>
    <property type="project" value="TreeGrafter"/>
</dbReference>
<name>A0A0L6VY19_9FIRM</name>
<sequence>MSKPKILVVDDEQYIVELIRFNLEKEGYTVITAGDGKIALEQTFREKPDLIVLDIMLPGVDGLEVCRTLQRDKETQLIPIIMLTAKGEEIDKVLGLELGADDYMTKPFSPRELVARIKARLRRNFKAQQSDNQEKENILAIGGLKIDIEKFSVYLNGQKVDFTPKEFELLKLLASNPGKVFTREYLLEKIWGYDFAGDTRTVDVHIRHIRKKIEPEQGEKFVETVRGVGYKFREMA</sequence>
<dbReference type="SUPFAM" id="SSF46894">
    <property type="entry name" value="C-terminal effector domain of the bipartite response regulators"/>
    <property type="match status" value="1"/>
</dbReference>
<evidence type="ECO:0000256" key="5">
    <source>
        <dbReference type="ARBA" id="ARBA00023125"/>
    </source>
</evidence>
<feature type="modified residue" description="4-aspartylphosphate" evidence="8">
    <location>
        <position position="54"/>
    </location>
</feature>
<dbReference type="GO" id="GO:0000976">
    <property type="term" value="F:transcription cis-regulatory region binding"/>
    <property type="evidence" value="ECO:0007669"/>
    <property type="project" value="TreeGrafter"/>
</dbReference>
<dbReference type="InterPro" id="IPR001789">
    <property type="entry name" value="Sig_transdc_resp-reg_receiver"/>
</dbReference>
<dbReference type="InterPro" id="IPR039420">
    <property type="entry name" value="WalR-like"/>
</dbReference>